<dbReference type="Pfam" id="PF14905">
    <property type="entry name" value="OMP_b-brl_3"/>
    <property type="match status" value="1"/>
</dbReference>
<dbReference type="InterPro" id="IPR036942">
    <property type="entry name" value="Beta-barrel_TonB_sf"/>
</dbReference>
<dbReference type="InterPro" id="IPR008969">
    <property type="entry name" value="CarboxyPept-like_regulatory"/>
</dbReference>
<dbReference type="EMBL" id="VZBT01000071">
    <property type="protein sequence ID" value="MQO04302.1"/>
    <property type="molecule type" value="Genomic_DNA"/>
</dbReference>
<keyword evidence="2" id="KW-0472">Membrane</keyword>
<sequence>MKSLLLTLVSIFISSSVHAQIAGTVLGEKSHPLGYANVALYSLPDSVFLTGTITNELGKYVFAKAANASSTYLKVSAIGYVTAIVHPIMNEQTIKLKPNEYSLSEVVVSGQRELFKSRGTDIVADIQHSNLRDFGFADDIIDKLPMVSGEHGSYNIFGKGSAVVYIGNRKVSDPSELSRISTKDIATIEVISNPGVKYDADTHAVIKINLKKQHTKGLGGTVALSDGQGRRNYDNEQVQLTYNTDKVNTFVGFSNSTSRYSTDQENTEYVLTPSSAWGLYSNMPKWYSNYYNKTVTGGVSLNLDKNNTLGGQLTYQRENDRYNGESNNVMMQGENVYERLNSTLDSHSHYNQWQANMYYEGHIGTKWTINFNGDYLRRKSTDDKSNEESGTLTNPHTVLTTNKATYNIAAGLVEAEYQLNKNATLKVGTNVSYVKDTKVYSGLDDTAESTASSLTSKETKMAVFAEGEANMGKLSANIGTRYEIFKMSYYDDLNNLQLVDKSYSRFYPYVSMSLPVSDVRFGLSLTTKVQRPSYYQLRNSQEYFNRYEMEAGNPLLLPQYTTDLTYSTQYKSLRFSLSYQWIKDYIMTSNMIDTENPLHILSKPTNKSHYSALNGNVAYNKTIGIWEFYTNLNVMRTFFSIYNTDGTLTNGKRPYAEMSFNSYFNLKNDWMPYLLLKCNSDGYMREYRIKQGFFISCGITKHFLKNTLYARLSVNNILGTKERETRFDTDYKFEKERFRDNRNISLFLRYTFNNKKKYKGKNAASEEIGRM</sequence>
<keyword evidence="7" id="KW-0675">Receptor</keyword>
<dbReference type="SUPFAM" id="SSF56935">
    <property type="entry name" value="Porins"/>
    <property type="match status" value="1"/>
</dbReference>
<dbReference type="AlphaFoldDB" id="A0A5P0WGT4"/>
<evidence type="ECO:0000256" key="4">
    <source>
        <dbReference type="SAM" id="SignalP"/>
    </source>
</evidence>
<name>A0A5P0WGT4_9BACT</name>
<comment type="caution">
    <text evidence="7">The sequence shown here is derived from an EMBL/GenBank/DDBJ whole genome shotgun (WGS) entry which is preliminary data.</text>
</comment>
<evidence type="ECO:0000256" key="2">
    <source>
        <dbReference type="ARBA" id="ARBA00023136"/>
    </source>
</evidence>
<dbReference type="Proteomes" id="UP000390763">
    <property type="component" value="Unassembled WGS sequence"/>
</dbReference>
<evidence type="ECO:0000313" key="8">
    <source>
        <dbReference type="Proteomes" id="UP000358159"/>
    </source>
</evidence>
<dbReference type="Proteomes" id="UP000358159">
    <property type="component" value="Unassembled WGS sequence"/>
</dbReference>
<comment type="subcellular location">
    <subcellularLocation>
        <location evidence="1">Cell outer membrane</location>
    </subcellularLocation>
</comment>
<feature type="domain" description="Outer membrane protein beta-barrel" evidence="5">
    <location>
        <begin position="364"/>
        <end position="750"/>
    </location>
</feature>
<feature type="signal peptide" evidence="4">
    <location>
        <begin position="1"/>
        <end position="19"/>
    </location>
</feature>
<dbReference type="GO" id="GO:0009279">
    <property type="term" value="C:cell outer membrane"/>
    <property type="evidence" value="ECO:0007669"/>
    <property type="project" value="UniProtKB-SubCell"/>
</dbReference>
<dbReference type="SUPFAM" id="SSF49464">
    <property type="entry name" value="Carboxypeptidase regulatory domain-like"/>
    <property type="match status" value="1"/>
</dbReference>
<evidence type="ECO:0000313" key="9">
    <source>
        <dbReference type="Proteomes" id="UP000390763"/>
    </source>
</evidence>
<evidence type="ECO:0000313" key="6">
    <source>
        <dbReference type="EMBL" id="MQO04302.1"/>
    </source>
</evidence>
<evidence type="ECO:0000259" key="5">
    <source>
        <dbReference type="Pfam" id="PF14905"/>
    </source>
</evidence>
<evidence type="ECO:0000313" key="7">
    <source>
        <dbReference type="EMBL" id="MQO55050.1"/>
    </source>
</evidence>
<protein>
    <submittedName>
        <fullName evidence="7">TonB-dependent receptor</fullName>
    </submittedName>
</protein>
<dbReference type="EMBL" id="VZAZ01000021">
    <property type="protein sequence ID" value="MQO55050.1"/>
    <property type="molecule type" value="Genomic_DNA"/>
</dbReference>
<keyword evidence="4" id="KW-0732">Signal</keyword>
<proteinExistence type="predicted"/>
<accession>A0A5P0WGT4</accession>
<reference evidence="8 9" key="1">
    <citation type="submission" date="2019-09" db="EMBL/GenBank/DDBJ databases">
        <title>Distinct polysaccharide growth profiles of human intestinal Prevotella copri isolates.</title>
        <authorList>
            <person name="Fehlner-Peach H."/>
            <person name="Magnabosco C."/>
            <person name="Raghavan V."/>
            <person name="Scher J.U."/>
            <person name="Tett A."/>
            <person name="Cox L.M."/>
            <person name="Gottsegen C."/>
            <person name="Watters A."/>
            <person name="Wiltshire- Gordon J.D."/>
            <person name="Segata N."/>
            <person name="Bonneau R."/>
            <person name="Littman D.R."/>
        </authorList>
    </citation>
    <scope>NUCLEOTIDE SEQUENCE [LARGE SCALE GENOMIC DNA]</scope>
    <source>
        <strain evidence="7 8">BVe41219</strain>
        <strain evidence="9">iAK279</strain>
        <strain evidence="6">IAK279</strain>
    </source>
</reference>
<gene>
    <name evidence="7" type="ORF">F7D42_04865</name>
    <name evidence="6" type="ORF">F7D62_09310</name>
</gene>
<dbReference type="InterPro" id="IPR041700">
    <property type="entry name" value="OMP_b-brl_3"/>
</dbReference>
<organism evidence="7 8">
    <name type="scientific">Segatella copri</name>
    <dbReference type="NCBI Taxonomy" id="165179"/>
    <lineage>
        <taxon>Bacteria</taxon>
        <taxon>Pseudomonadati</taxon>
        <taxon>Bacteroidota</taxon>
        <taxon>Bacteroidia</taxon>
        <taxon>Bacteroidales</taxon>
        <taxon>Prevotellaceae</taxon>
        <taxon>Segatella</taxon>
    </lineage>
</organism>
<evidence type="ECO:0000256" key="3">
    <source>
        <dbReference type="ARBA" id="ARBA00023237"/>
    </source>
</evidence>
<evidence type="ECO:0000256" key="1">
    <source>
        <dbReference type="ARBA" id="ARBA00004442"/>
    </source>
</evidence>
<dbReference type="Gene3D" id="2.40.170.20">
    <property type="entry name" value="TonB-dependent receptor, beta-barrel domain"/>
    <property type="match status" value="1"/>
</dbReference>
<feature type="chain" id="PRO_5043208015" evidence="4">
    <location>
        <begin position="20"/>
        <end position="771"/>
    </location>
</feature>
<keyword evidence="3" id="KW-0998">Cell outer membrane</keyword>
<dbReference type="RefSeq" id="WP_153087134.1">
    <property type="nucleotide sequence ID" value="NZ_JAPDUK010000001.1"/>
</dbReference>